<dbReference type="Proteomes" id="UP001212357">
    <property type="component" value="Segment"/>
</dbReference>
<sequence>MDFNNIPHEMRIYPQWVVWRYEDTDSKKPTKVPYSAKTGHLASVTDPNTWAGFDECVNAMSSGWYAGIGFVLTENDPYSFIDLDDTKGDQTALDRQIKIFNEFNSYAERSPSGSGLHIIVKGAIPSGRRRSFIEVYSSLRYMTMTGDVYRNAPINDCNELLNVLWGQMGQGSVSDEHYVGLAEAKETDEQVYNRAVAAANGDKVAELYEGRWEGMYVSQSEAYFAVFEIIAFYTQNRAQISRMFRASGLGQRDKAKRDDYVSYMLNKCFDRMLPPVDVDGLRNKLDEAIAKKEAADRAAALSQNSEATPHPKAPAPNLNEVSKVYSVPPGLVGEIAQYIYAQAPRPVPEIALAGALGLVAGIVGRAYNISGTGLNQYVLLLAPTGTGKEAIASGIDKLMAQVIRTVPAASDYWP</sequence>
<protein>
    <recommendedName>
        <fullName evidence="3">Primase</fullName>
    </recommendedName>
</protein>
<organism evidence="1 2">
    <name type="scientific">Pseudomonas phage PSV3</name>
    <dbReference type="NCBI Taxonomy" id="3003632"/>
    <lineage>
        <taxon>Viruses</taxon>
        <taxon>Duplodnaviria</taxon>
        <taxon>Heunggongvirae</taxon>
        <taxon>Uroviricota</taxon>
        <taxon>Caudoviricetes</taxon>
        <taxon>Jondennisvirinae</taxon>
        <taxon>Septimatrevirus</taxon>
    </lineage>
</organism>
<evidence type="ECO:0008006" key="3">
    <source>
        <dbReference type="Google" id="ProtNLM"/>
    </source>
</evidence>
<gene>
    <name evidence="1" type="ORF">PSV3_00016</name>
</gene>
<evidence type="ECO:0000313" key="1">
    <source>
        <dbReference type="EMBL" id="WBF76718.1"/>
    </source>
</evidence>
<evidence type="ECO:0000313" key="2">
    <source>
        <dbReference type="Proteomes" id="UP001212357"/>
    </source>
</evidence>
<dbReference type="EMBL" id="OP712460">
    <property type="protein sequence ID" value="WBF76718.1"/>
    <property type="molecule type" value="Genomic_DNA"/>
</dbReference>
<keyword evidence="2" id="KW-1185">Reference proteome</keyword>
<name>A0AAE9VXI9_9CAUD</name>
<accession>A0AAE9VXI9</accession>
<proteinExistence type="predicted"/>
<reference evidence="1" key="1">
    <citation type="submission" date="2022-10" db="EMBL/GenBank/DDBJ databases">
        <authorList>
            <person name="Li J.H."/>
            <person name="Ding Y.F."/>
            <person name="Wei Y.L."/>
        </authorList>
    </citation>
    <scope>NUCLEOTIDE SEQUENCE</scope>
</reference>